<dbReference type="RefSeq" id="XP_710837.1">
    <property type="nucleotide sequence ID" value="XM_705745.2"/>
</dbReference>
<proteinExistence type="predicted"/>
<evidence type="ECO:0000313" key="3">
    <source>
        <dbReference type="Proteomes" id="UP000000559"/>
    </source>
</evidence>
<dbReference type="KEGG" id="cal:CAALFM_C602110WA"/>
<dbReference type="VEuPathDB" id="FungiDB:C6_02110W_A"/>
<dbReference type="OrthoDB" id="5582146at2759"/>
<evidence type="ECO:0000313" key="2">
    <source>
        <dbReference type="EMBL" id="AOW30146.1"/>
    </source>
</evidence>
<dbReference type="InParanoid" id="A0A1D8PPT1"/>
<dbReference type="AlphaFoldDB" id="A0A1D8PPT1"/>
<dbReference type="STRING" id="237561.A0A1D8PPT1"/>
<gene>
    <name evidence="2" type="ordered locus">CAALFM_C602110WA</name>
    <name evidence="1" type="ordered locus">orf19.10992</name>
</gene>
<protein>
    <submittedName>
        <fullName evidence="2">Uncharacterized protein</fullName>
    </submittedName>
</protein>
<dbReference type="GeneID" id="3647553"/>
<reference evidence="2 3" key="2">
    <citation type="journal article" date="2007" name="Genome Biol.">
        <title>Assembly of the Candida albicans genome into sixteen supercontigs aligned on the eight chromosomes.</title>
        <authorList>
            <person name="van het Hoog M."/>
            <person name="Rast T.J."/>
            <person name="Martchenko M."/>
            <person name="Grindle S."/>
            <person name="Dignard D."/>
            <person name="Hogues H."/>
            <person name="Cuomo C."/>
            <person name="Berriman M."/>
            <person name="Scherer S."/>
            <person name="Magee B.B."/>
            <person name="Whiteway M."/>
            <person name="Chibana H."/>
            <person name="Nantel A."/>
            <person name="Magee P.T."/>
        </authorList>
    </citation>
    <scope>GENOME REANNOTATION</scope>
    <source>
        <strain evidence="3">SC5314 / ATCC MYA-2876</strain>
    </source>
</reference>
<accession>A0A1D8PPT1</accession>
<dbReference type="CGD" id="CAL0000185066">
    <property type="gene designation" value="orf19.10992"/>
</dbReference>
<dbReference type="EMBL" id="CP017628">
    <property type="protein sequence ID" value="AOW30146.1"/>
    <property type="molecule type" value="Genomic_DNA"/>
</dbReference>
<reference evidence="2 3" key="1">
    <citation type="journal article" date="2004" name="Proc. Natl. Acad. Sci. U.S.A.">
        <title>The diploid genome sequence of Candida albicans.</title>
        <authorList>
            <person name="Jones T."/>
            <person name="Federspiel N.A."/>
            <person name="Chibana H."/>
            <person name="Dungan J."/>
            <person name="Kalman S."/>
            <person name="Magee B.B."/>
            <person name="Newport G."/>
            <person name="Thorstenson Y.R."/>
            <person name="Agabian N."/>
            <person name="Magee P.T."/>
            <person name="Davis R.W."/>
            <person name="Scherer S."/>
        </authorList>
    </citation>
    <scope>NUCLEOTIDE SEQUENCE [LARGE SCALE GENOMIC DNA]</scope>
    <source>
        <strain evidence="3">SC5314 / ATCC MYA-2876</strain>
    </source>
</reference>
<sequence length="363" mass="42348">MENLYTALSISLITDDKRFVFVSDDSNKAIPKFTSMLVNTCSFDTSQYCVIDLLNVHTTIDLIHQMTNFRDNQYFLKNIIIWQNVQYLTTNQHKSLYKLILQIDQFGLRGVRGKPIDIAIGNDEIISINRPQLFTIIMAFDYKAFSKKLYIYLKEKFWFAVNYNNVEEEDEQESDGLPQDSQYQETILGLRNSLADVFISPDIKGYIYSLIVFTRCHRLASLSPKSTRLPTMAIDYMHDFCKCLALWKNQSKLNQELFITPAYVKLAFRKIGYWLVDWEYNEMFAKDTQSSVLVDDDSNTLNNEIDYQKRLEISMLTGDWYGSDYFFVNEYLKSSKSKLDKKSSTGYTNKIIEDVISSVRPPL</sequence>
<dbReference type="Proteomes" id="UP000000559">
    <property type="component" value="Chromosome 6"/>
</dbReference>
<evidence type="ECO:0000313" key="1">
    <source>
        <dbReference type="CGD" id="CAL0000185066"/>
    </source>
</evidence>
<organism evidence="2 3">
    <name type="scientific">Candida albicans (strain SC5314 / ATCC MYA-2876)</name>
    <name type="common">Yeast</name>
    <dbReference type="NCBI Taxonomy" id="237561"/>
    <lineage>
        <taxon>Eukaryota</taxon>
        <taxon>Fungi</taxon>
        <taxon>Dikarya</taxon>
        <taxon>Ascomycota</taxon>
        <taxon>Saccharomycotina</taxon>
        <taxon>Pichiomycetes</taxon>
        <taxon>Debaryomycetaceae</taxon>
        <taxon>Candida/Lodderomyces clade</taxon>
        <taxon>Candida</taxon>
    </lineage>
</organism>
<name>A0A1D8PPT1_CANAL</name>
<dbReference type="eggNOG" id="ENOG502QQMN">
    <property type="taxonomic scope" value="Eukaryota"/>
</dbReference>
<dbReference type="OMA" id="GYWLVDW"/>
<reference evidence="2 3" key="3">
    <citation type="journal article" date="2013" name="Genome Biol.">
        <title>Assembly of a phased diploid Candida albicans genome facilitates allele-specific measurements and provides a simple model for repeat and indel structure.</title>
        <authorList>
            <person name="Muzzey D."/>
            <person name="Schwartz K."/>
            <person name="Weissman J.S."/>
            <person name="Sherlock G."/>
        </authorList>
    </citation>
    <scope>NUCLEOTIDE SEQUENCE [LARGE SCALE GENOMIC DNA]</scope>
    <source>
        <strain evidence="3">SC5314 / ATCC MYA-2876</strain>
    </source>
</reference>
<keyword evidence="3" id="KW-1185">Reference proteome</keyword>